<protein>
    <submittedName>
        <fullName evidence="2">Uncharacterized protein</fullName>
    </submittedName>
</protein>
<evidence type="ECO:0000313" key="3">
    <source>
        <dbReference type="Proteomes" id="UP000683360"/>
    </source>
</evidence>
<dbReference type="Proteomes" id="UP000683360">
    <property type="component" value="Unassembled WGS sequence"/>
</dbReference>
<feature type="region of interest" description="Disordered" evidence="1">
    <location>
        <begin position="44"/>
        <end position="80"/>
    </location>
</feature>
<gene>
    <name evidence="2" type="ORF">MEDL_67128</name>
</gene>
<comment type="caution">
    <text evidence="2">The sequence shown here is derived from an EMBL/GenBank/DDBJ whole genome shotgun (WGS) entry which is preliminary data.</text>
</comment>
<reference evidence="2" key="1">
    <citation type="submission" date="2021-03" db="EMBL/GenBank/DDBJ databases">
        <authorList>
            <person name="Bekaert M."/>
        </authorList>
    </citation>
    <scope>NUCLEOTIDE SEQUENCE</scope>
</reference>
<keyword evidence="3" id="KW-1185">Reference proteome</keyword>
<evidence type="ECO:0000313" key="2">
    <source>
        <dbReference type="EMBL" id="CAG2255750.1"/>
    </source>
</evidence>
<feature type="compositionally biased region" description="Basic and acidic residues" evidence="1">
    <location>
        <begin position="61"/>
        <end position="70"/>
    </location>
</feature>
<sequence>MYIGTCCSDRLSPLANMNQGNNFQTRPDTDNEFFSHFKHRLDFSPNGGGQNIGPPPQAQGRHGEMLDRGHIAPQGTPSQVQGQSAFRQAWHQGQESRALGRSTARWTLPSLNIVHIPVMLMLDLNPQGIGMGATGNSYRKRVESPCYGDPNQM</sequence>
<organism evidence="2 3">
    <name type="scientific">Mytilus edulis</name>
    <name type="common">Blue mussel</name>
    <dbReference type="NCBI Taxonomy" id="6550"/>
    <lineage>
        <taxon>Eukaryota</taxon>
        <taxon>Metazoa</taxon>
        <taxon>Spiralia</taxon>
        <taxon>Lophotrochozoa</taxon>
        <taxon>Mollusca</taxon>
        <taxon>Bivalvia</taxon>
        <taxon>Autobranchia</taxon>
        <taxon>Pteriomorphia</taxon>
        <taxon>Mytilida</taxon>
        <taxon>Mytiloidea</taxon>
        <taxon>Mytilidae</taxon>
        <taxon>Mytilinae</taxon>
        <taxon>Mytilus</taxon>
    </lineage>
</organism>
<dbReference type="AlphaFoldDB" id="A0A8S3VD77"/>
<evidence type="ECO:0000256" key="1">
    <source>
        <dbReference type="SAM" id="MobiDB-lite"/>
    </source>
</evidence>
<proteinExistence type="predicted"/>
<accession>A0A8S3VD77</accession>
<dbReference type="EMBL" id="CAJPWZ010003283">
    <property type="protein sequence ID" value="CAG2255750.1"/>
    <property type="molecule type" value="Genomic_DNA"/>
</dbReference>
<name>A0A8S3VD77_MYTED</name>